<organism evidence="2 3">
    <name type="scientific">Candidatus Daviesbacteria bacterium RIFCSPLOWO2_01_FULL_40_24</name>
    <dbReference type="NCBI Taxonomy" id="1797787"/>
    <lineage>
        <taxon>Bacteria</taxon>
        <taxon>Candidatus Daviesiibacteriota</taxon>
    </lineage>
</organism>
<dbReference type="AlphaFoldDB" id="A0A1F5MJW4"/>
<name>A0A1F5MJW4_9BACT</name>
<reference evidence="2 3" key="1">
    <citation type="journal article" date="2016" name="Nat. Commun.">
        <title>Thousands of microbial genomes shed light on interconnected biogeochemical processes in an aquifer system.</title>
        <authorList>
            <person name="Anantharaman K."/>
            <person name="Brown C.T."/>
            <person name="Hug L.A."/>
            <person name="Sharon I."/>
            <person name="Castelle C.J."/>
            <person name="Probst A.J."/>
            <person name="Thomas B.C."/>
            <person name="Singh A."/>
            <person name="Wilkins M.J."/>
            <person name="Karaoz U."/>
            <person name="Brodie E.L."/>
            <person name="Williams K.H."/>
            <person name="Hubbard S.S."/>
            <person name="Banfield J.F."/>
        </authorList>
    </citation>
    <scope>NUCLEOTIDE SEQUENCE [LARGE SCALE GENOMIC DNA]</scope>
</reference>
<evidence type="ECO:0000313" key="2">
    <source>
        <dbReference type="EMBL" id="OGE65645.1"/>
    </source>
</evidence>
<proteinExistence type="predicted"/>
<protein>
    <submittedName>
        <fullName evidence="2">Uncharacterized protein</fullName>
    </submittedName>
</protein>
<sequence length="121" mass="13209">MDGNSSPESNNETLVARARRLAQESANKAEAEKRQNRALYGASGTTKKQDEPVVNPAYERPNYPPSKMQLTGIHEHHGSAQPIIKAKRAVINSDPNSVVYIGGGQAESANVFALKRIKKVR</sequence>
<feature type="region of interest" description="Disordered" evidence="1">
    <location>
        <begin position="22"/>
        <end position="67"/>
    </location>
</feature>
<comment type="caution">
    <text evidence="2">The sequence shown here is derived from an EMBL/GenBank/DDBJ whole genome shotgun (WGS) entry which is preliminary data.</text>
</comment>
<gene>
    <name evidence="2" type="ORF">A3B49_00185</name>
</gene>
<evidence type="ECO:0000313" key="3">
    <source>
        <dbReference type="Proteomes" id="UP000178017"/>
    </source>
</evidence>
<evidence type="ECO:0000256" key="1">
    <source>
        <dbReference type="SAM" id="MobiDB-lite"/>
    </source>
</evidence>
<accession>A0A1F5MJW4</accession>
<dbReference type="Proteomes" id="UP000178017">
    <property type="component" value="Unassembled WGS sequence"/>
</dbReference>
<dbReference type="EMBL" id="MFDO01000014">
    <property type="protein sequence ID" value="OGE65645.1"/>
    <property type="molecule type" value="Genomic_DNA"/>
</dbReference>